<dbReference type="GO" id="GO:0005886">
    <property type="term" value="C:plasma membrane"/>
    <property type="evidence" value="ECO:0007669"/>
    <property type="project" value="UniProtKB-SubCell"/>
</dbReference>
<proteinExistence type="predicted"/>
<keyword evidence="8" id="KW-1185">Reference proteome</keyword>
<evidence type="ECO:0000259" key="6">
    <source>
        <dbReference type="Pfam" id="PF09924"/>
    </source>
</evidence>
<keyword evidence="4" id="KW-1133">Transmembrane helix</keyword>
<dbReference type="PANTHER" id="PTHR34697:SF2">
    <property type="entry name" value="PHOSPHATIDYLGLYCEROL LYSYLTRANSFERASE"/>
    <property type="match status" value="1"/>
</dbReference>
<reference evidence="7 8" key="1">
    <citation type="submission" date="2019-10" db="EMBL/GenBank/DDBJ databases">
        <title>A soil myxobacterium in the family Polyangiaceae.</title>
        <authorList>
            <person name="Li Y."/>
            <person name="Wang J."/>
        </authorList>
    </citation>
    <scope>NUCLEOTIDE SEQUENCE [LARGE SCALE GENOMIC DNA]</scope>
    <source>
        <strain evidence="7 8">DSM 14734</strain>
    </source>
</reference>
<dbReference type="GO" id="GO:0016755">
    <property type="term" value="F:aminoacyltransferase activity"/>
    <property type="evidence" value="ECO:0007669"/>
    <property type="project" value="TreeGrafter"/>
</dbReference>
<accession>A0A6N7Q6S2</accession>
<evidence type="ECO:0000313" key="7">
    <source>
        <dbReference type="EMBL" id="MRG96581.1"/>
    </source>
</evidence>
<dbReference type="RefSeq" id="WP_153823386.1">
    <property type="nucleotide sequence ID" value="NZ_WJIE01000012.1"/>
</dbReference>
<name>A0A6N7Q6S2_9BACT</name>
<dbReference type="InterPro" id="IPR024320">
    <property type="entry name" value="LPG_synthase_C"/>
</dbReference>
<dbReference type="Proteomes" id="UP000440224">
    <property type="component" value="Unassembled WGS sequence"/>
</dbReference>
<dbReference type="OrthoDB" id="594838at2"/>
<protein>
    <submittedName>
        <fullName evidence="7">DUF2156 domain-containing protein</fullName>
    </submittedName>
</protein>
<dbReference type="Pfam" id="PF09924">
    <property type="entry name" value="LPG_synthase_C"/>
    <property type="match status" value="1"/>
</dbReference>
<evidence type="ECO:0000256" key="4">
    <source>
        <dbReference type="ARBA" id="ARBA00022989"/>
    </source>
</evidence>
<evidence type="ECO:0000256" key="3">
    <source>
        <dbReference type="ARBA" id="ARBA00022692"/>
    </source>
</evidence>
<dbReference type="EMBL" id="WJIE01000012">
    <property type="protein sequence ID" value="MRG96581.1"/>
    <property type="molecule type" value="Genomic_DNA"/>
</dbReference>
<evidence type="ECO:0000256" key="1">
    <source>
        <dbReference type="ARBA" id="ARBA00004651"/>
    </source>
</evidence>
<dbReference type="AlphaFoldDB" id="A0A6N7Q6S2"/>
<comment type="subcellular location">
    <subcellularLocation>
        <location evidence="1">Cell membrane</location>
        <topology evidence="1">Multi-pass membrane protein</topology>
    </subcellularLocation>
</comment>
<dbReference type="InterPro" id="IPR051211">
    <property type="entry name" value="PG_lysyltransferase"/>
</dbReference>
<keyword evidence="3" id="KW-0812">Transmembrane</keyword>
<dbReference type="SUPFAM" id="SSF55729">
    <property type="entry name" value="Acyl-CoA N-acyltransferases (Nat)"/>
    <property type="match status" value="1"/>
</dbReference>
<organism evidence="7 8">
    <name type="scientific">Polyangium spumosum</name>
    <dbReference type="NCBI Taxonomy" id="889282"/>
    <lineage>
        <taxon>Bacteria</taxon>
        <taxon>Pseudomonadati</taxon>
        <taxon>Myxococcota</taxon>
        <taxon>Polyangia</taxon>
        <taxon>Polyangiales</taxon>
        <taxon>Polyangiaceae</taxon>
        <taxon>Polyangium</taxon>
    </lineage>
</organism>
<dbReference type="GO" id="GO:0055091">
    <property type="term" value="P:phospholipid homeostasis"/>
    <property type="evidence" value="ECO:0007669"/>
    <property type="project" value="TreeGrafter"/>
</dbReference>
<dbReference type="InterPro" id="IPR016181">
    <property type="entry name" value="Acyl_CoA_acyltransferase"/>
</dbReference>
<gene>
    <name evidence="7" type="ORF">GF068_32345</name>
</gene>
<feature type="domain" description="Phosphatidylglycerol lysyltransferase C-terminal" evidence="6">
    <location>
        <begin position="54"/>
        <end position="333"/>
    </location>
</feature>
<evidence type="ECO:0000313" key="8">
    <source>
        <dbReference type="Proteomes" id="UP000440224"/>
    </source>
</evidence>
<evidence type="ECO:0000256" key="5">
    <source>
        <dbReference type="ARBA" id="ARBA00023136"/>
    </source>
</evidence>
<keyword evidence="2" id="KW-1003">Cell membrane</keyword>
<keyword evidence="5" id="KW-0472">Membrane</keyword>
<comment type="caution">
    <text evidence="7">The sequence shown here is derived from an EMBL/GenBank/DDBJ whole genome shotgun (WGS) entry which is preliminary data.</text>
</comment>
<sequence>MRAAELIMPVSMASASDPVGMGVIAPTARFARGADGAPANERPAPEARTLAEAVHRFGRDTVAFQALAPGMRAWSDGRGAWVAYTDTGSAWVAAGSPLCAPAEWARVARAFVRAARAAGRRAGFCAVEDFPEDAFFSRFLLGQQPVWDPRRWERVLAGRRSLREQIRRARAKGVRTRVVNEDELAGELGPKVAALGARWLAGRRGGPLGFLLSVDLFYRPSERLYVVAERGARLVAVLAAVPVPGRCGWFFEDILRADDAPNGTVELLVDAAMRWLAGGACGRVTMGLVPLTGALPRTLRLVRRFGRPIYDFDGLHAFRARFGPEAWEPVWFAQPRDAKDIVSLWDVAGALTDGHPLRFALRAWADGWRRRRAAGNIRAPSGA</sequence>
<dbReference type="PANTHER" id="PTHR34697">
    <property type="entry name" value="PHOSPHATIDYLGLYCEROL LYSYLTRANSFERASE"/>
    <property type="match status" value="1"/>
</dbReference>
<evidence type="ECO:0000256" key="2">
    <source>
        <dbReference type="ARBA" id="ARBA00022475"/>
    </source>
</evidence>